<accession>A0A837IPI1</accession>
<dbReference type="AlphaFoldDB" id="A0A837IPI1"/>
<gene>
    <name evidence="2" type="ORF">UX01_C0008G0043</name>
</gene>
<name>A0A837IPI1_9BACT</name>
<protein>
    <submittedName>
        <fullName evidence="2">Uncharacterized protein</fullName>
    </submittedName>
</protein>
<evidence type="ECO:0000256" key="1">
    <source>
        <dbReference type="SAM" id="MobiDB-lite"/>
    </source>
</evidence>
<sequence>MDSRLRGSDRGGRGGVGLPQHYVLRNDESDVRIKPIWY</sequence>
<dbReference type="EMBL" id="LCKO01000008">
    <property type="protein sequence ID" value="KKT99675.1"/>
    <property type="molecule type" value="Genomic_DNA"/>
</dbReference>
<comment type="caution">
    <text evidence="2">The sequence shown here is derived from an EMBL/GenBank/DDBJ whole genome shotgun (WGS) entry which is preliminary data.</text>
</comment>
<organism evidence="2 3">
    <name type="scientific">Candidatus Collierbacteria bacterium GW2011_GWB2_45_17</name>
    <dbReference type="NCBI Taxonomy" id="1618388"/>
    <lineage>
        <taxon>Bacteria</taxon>
        <taxon>Candidatus Collieribacteriota</taxon>
    </lineage>
</organism>
<evidence type="ECO:0000313" key="3">
    <source>
        <dbReference type="Proteomes" id="UP000034078"/>
    </source>
</evidence>
<proteinExistence type="predicted"/>
<reference evidence="2 3" key="1">
    <citation type="journal article" date="2015" name="Nature">
        <title>rRNA introns, odd ribosomes, and small enigmatic genomes across a large radiation of phyla.</title>
        <authorList>
            <person name="Brown C.T."/>
            <person name="Hug L.A."/>
            <person name="Thomas B.C."/>
            <person name="Sharon I."/>
            <person name="Castelle C.J."/>
            <person name="Singh A."/>
            <person name="Wilkins M.J."/>
            <person name="Williams K.H."/>
            <person name="Banfield J.F."/>
        </authorList>
    </citation>
    <scope>NUCLEOTIDE SEQUENCE [LARGE SCALE GENOMIC DNA]</scope>
</reference>
<dbReference type="Proteomes" id="UP000034078">
    <property type="component" value="Unassembled WGS sequence"/>
</dbReference>
<evidence type="ECO:0000313" key="2">
    <source>
        <dbReference type="EMBL" id="KKT99675.1"/>
    </source>
</evidence>
<feature type="region of interest" description="Disordered" evidence="1">
    <location>
        <begin position="1"/>
        <end position="20"/>
    </location>
</feature>
<feature type="compositionally biased region" description="Basic and acidic residues" evidence="1">
    <location>
        <begin position="1"/>
        <end position="12"/>
    </location>
</feature>